<accession>S7W577</accession>
<protein>
    <recommendedName>
        <fullName evidence="3">Leucine rich repeat protein</fullName>
    </recommendedName>
</protein>
<dbReference type="OrthoDB" id="266138at2759"/>
<evidence type="ECO:0000313" key="2">
    <source>
        <dbReference type="Proteomes" id="UP000014978"/>
    </source>
</evidence>
<evidence type="ECO:0008006" key="3">
    <source>
        <dbReference type="Google" id="ProtNLM"/>
    </source>
</evidence>
<sequence length="106" mass="12165">MILRLNDNEFDIIPSGIINMINLEVLSIENCYNLTNISLNLSHNYLLFKNNNFIACPIYSNDKTSTEKENNDSTNLVFSESLKILWINNNSLSSFPINFLGFINLE</sequence>
<dbReference type="InterPro" id="IPR032675">
    <property type="entry name" value="LRR_dom_sf"/>
</dbReference>
<dbReference type="Gene3D" id="3.80.10.10">
    <property type="entry name" value="Ribonuclease Inhibitor"/>
    <property type="match status" value="1"/>
</dbReference>
<comment type="caution">
    <text evidence="1">The sequence shown here is derived from an EMBL/GenBank/DDBJ whole genome shotgun (WGS) entry which is preliminary data.</text>
</comment>
<dbReference type="VEuPathDB" id="MicrosporidiaDB:SLOPH_588"/>
<gene>
    <name evidence="1" type="ORF">SLOPH_588</name>
</gene>
<dbReference type="Proteomes" id="UP000014978">
    <property type="component" value="Unassembled WGS sequence"/>
</dbReference>
<dbReference type="InParanoid" id="S7W577"/>
<organism evidence="1 2">
    <name type="scientific">Spraguea lophii (strain 42_110)</name>
    <name type="common">Microsporidian parasite</name>
    <dbReference type="NCBI Taxonomy" id="1358809"/>
    <lineage>
        <taxon>Eukaryota</taxon>
        <taxon>Fungi</taxon>
        <taxon>Fungi incertae sedis</taxon>
        <taxon>Microsporidia</taxon>
        <taxon>Spragueidae</taxon>
        <taxon>Spraguea</taxon>
    </lineage>
</organism>
<keyword evidence="2" id="KW-1185">Reference proteome</keyword>
<dbReference type="SUPFAM" id="SSF52058">
    <property type="entry name" value="L domain-like"/>
    <property type="match status" value="1"/>
</dbReference>
<dbReference type="HOGENOM" id="CLU_2224900_0_0_1"/>
<proteinExistence type="predicted"/>
<evidence type="ECO:0000313" key="1">
    <source>
        <dbReference type="EMBL" id="EPR77911.1"/>
    </source>
</evidence>
<dbReference type="AlphaFoldDB" id="S7W577"/>
<dbReference type="EMBL" id="ATCN01001149">
    <property type="protein sequence ID" value="EPR77911.1"/>
    <property type="molecule type" value="Genomic_DNA"/>
</dbReference>
<name>S7W577_SPRLO</name>
<reference evidence="2" key="1">
    <citation type="journal article" date="2013" name="PLoS Genet.">
        <title>The genome of Spraguea lophii and the basis of host-microsporidian interactions.</title>
        <authorList>
            <person name="Campbell S.E."/>
            <person name="Williams T.A."/>
            <person name="Yousuf A."/>
            <person name="Soanes D.M."/>
            <person name="Paszkiewicz K.H."/>
            <person name="Williams B.A.P."/>
        </authorList>
    </citation>
    <scope>NUCLEOTIDE SEQUENCE [LARGE SCALE GENOMIC DNA]</scope>
    <source>
        <strain evidence="2">42_110</strain>
    </source>
</reference>